<accession>A0ABR4C2L4</accession>
<dbReference type="Pfam" id="PF02535">
    <property type="entry name" value="Zip"/>
    <property type="match status" value="1"/>
</dbReference>
<feature type="transmembrane region" description="Helical" evidence="6">
    <location>
        <begin position="276"/>
        <end position="295"/>
    </location>
</feature>
<feature type="chain" id="PRO_5045439201" evidence="7">
    <location>
        <begin position="19"/>
        <end position="511"/>
    </location>
</feature>
<keyword evidence="2 6" id="KW-0812">Transmembrane</keyword>
<feature type="transmembrane region" description="Helical" evidence="6">
    <location>
        <begin position="486"/>
        <end position="507"/>
    </location>
</feature>
<dbReference type="PANTHER" id="PTHR11040">
    <property type="entry name" value="ZINC/IRON TRANSPORTER"/>
    <property type="match status" value="1"/>
</dbReference>
<gene>
    <name evidence="8" type="ORF">VTL71DRAFT_5561</name>
</gene>
<feature type="transmembrane region" description="Helical" evidence="6">
    <location>
        <begin position="199"/>
        <end position="222"/>
    </location>
</feature>
<evidence type="ECO:0000313" key="8">
    <source>
        <dbReference type="EMBL" id="KAL2063756.1"/>
    </source>
</evidence>
<organism evidence="8 9">
    <name type="scientific">Oculimacula yallundae</name>
    <dbReference type="NCBI Taxonomy" id="86028"/>
    <lineage>
        <taxon>Eukaryota</taxon>
        <taxon>Fungi</taxon>
        <taxon>Dikarya</taxon>
        <taxon>Ascomycota</taxon>
        <taxon>Pezizomycotina</taxon>
        <taxon>Leotiomycetes</taxon>
        <taxon>Helotiales</taxon>
        <taxon>Ploettnerulaceae</taxon>
        <taxon>Oculimacula</taxon>
    </lineage>
</organism>
<evidence type="ECO:0000256" key="2">
    <source>
        <dbReference type="ARBA" id="ARBA00022692"/>
    </source>
</evidence>
<dbReference type="PANTHER" id="PTHR11040:SF44">
    <property type="entry name" value="PROTEIN ZNTC-RELATED"/>
    <property type="match status" value="1"/>
</dbReference>
<proteinExistence type="predicted"/>
<evidence type="ECO:0000256" key="5">
    <source>
        <dbReference type="SAM" id="MobiDB-lite"/>
    </source>
</evidence>
<reference evidence="8 9" key="1">
    <citation type="journal article" date="2024" name="Commun. Biol.">
        <title>Comparative genomic analysis of thermophilic fungi reveals convergent evolutionary adaptations and gene losses.</title>
        <authorList>
            <person name="Steindorff A.S."/>
            <person name="Aguilar-Pontes M.V."/>
            <person name="Robinson A.J."/>
            <person name="Andreopoulos B."/>
            <person name="LaButti K."/>
            <person name="Kuo A."/>
            <person name="Mondo S."/>
            <person name="Riley R."/>
            <person name="Otillar R."/>
            <person name="Haridas S."/>
            <person name="Lipzen A."/>
            <person name="Grimwood J."/>
            <person name="Schmutz J."/>
            <person name="Clum A."/>
            <person name="Reid I.D."/>
            <person name="Moisan M.C."/>
            <person name="Butler G."/>
            <person name="Nguyen T.T.M."/>
            <person name="Dewar K."/>
            <person name="Conant G."/>
            <person name="Drula E."/>
            <person name="Henrissat B."/>
            <person name="Hansel C."/>
            <person name="Singer S."/>
            <person name="Hutchinson M.I."/>
            <person name="de Vries R.P."/>
            <person name="Natvig D.O."/>
            <person name="Powell A.J."/>
            <person name="Tsang A."/>
            <person name="Grigoriev I.V."/>
        </authorList>
    </citation>
    <scope>NUCLEOTIDE SEQUENCE [LARGE SCALE GENOMIC DNA]</scope>
    <source>
        <strain evidence="8 9">CBS 494.80</strain>
    </source>
</reference>
<comment type="caution">
    <text evidence="8">The sequence shown here is derived from an EMBL/GenBank/DDBJ whole genome shotgun (WGS) entry which is preliminary data.</text>
</comment>
<evidence type="ECO:0000256" key="3">
    <source>
        <dbReference type="ARBA" id="ARBA00022989"/>
    </source>
</evidence>
<feature type="transmembrane region" description="Helical" evidence="6">
    <location>
        <begin position="234"/>
        <end position="256"/>
    </location>
</feature>
<dbReference type="Proteomes" id="UP001595075">
    <property type="component" value="Unassembled WGS sequence"/>
</dbReference>
<evidence type="ECO:0000256" key="1">
    <source>
        <dbReference type="ARBA" id="ARBA00004141"/>
    </source>
</evidence>
<dbReference type="PROSITE" id="PS51257">
    <property type="entry name" value="PROKAR_LIPOPROTEIN"/>
    <property type="match status" value="1"/>
</dbReference>
<name>A0ABR4C2L4_9HELO</name>
<protein>
    <submittedName>
        <fullName evidence="8">Uncharacterized protein</fullName>
    </submittedName>
</protein>
<feature type="compositionally biased region" description="Basic and acidic residues" evidence="5">
    <location>
        <begin position="146"/>
        <end position="159"/>
    </location>
</feature>
<comment type="subcellular location">
    <subcellularLocation>
        <location evidence="1">Membrane</location>
        <topology evidence="1">Multi-pass membrane protein</topology>
    </subcellularLocation>
</comment>
<feature type="signal peptide" evidence="7">
    <location>
        <begin position="1"/>
        <end position="18"/>
    </location>
</feature>
<sequence length="511" mass="53298">MTLRTIFVFAGLATCALAQTTFTLSGCHSHGGQEYCYLPNGSEVPFTRTGTAAAATASPEITAPATAVASATSSVPIPASVTACHAHEGGSQFCQASGTEYEVLEPPAITPLPESYKDCHSHGSEIFCVASDGTEVEIALEGAEHTEGAGHDDHGHEGEAGAGAEGGKGNCHFHGTVEHCTGGSATPATCERVDRDYNIGLRVGLIFVILVTSGFAVFAPMLIERFSKMTLNSIVFTILKQFGTGIIVSTAFVHLLTHAEMQFANECLGELIYEGTTTAIAMAGVFLSFLVEYIGTRLVARRNAGVLPAADAEQYSETSPKGSTHANHPAPAAQDTSIAALGHAHSSGMHPDSHFSVAVMESGIVFHSILIGITLNVTPNSYFTTLFIVIIFHQMFEGLALGTRIAGLKGSTSFLTKTLMAGIFTLITPIGMAIGVGVLKHFNGNDPATIVAIGTLDALSAGILLWVGLVEMLAHDWMGGDMARAGLMKTIIGGFSLLAGLVLMSVLGKWA</sequence>
<keyword evidence="7" id="KW-0732">Signal</keyword>
<feature type="transmembrane region" description="Helical" evidence="6">
    <location>
        <begin position="414"/>
        <end position="438"/>
    </location>
</feature>
<evidence type="ECO:0000256" key="6">
    <source>
        <dbReference type="SAM" id="Phobius"/>
    </source>
</evidence>
<evidence type="ECO:0000256" key="7">
    <source>
        <dbReference type="SAM" id="SignalP"/>
    </source>
</evidence>
<evidence type="ECO:0000256" key="4">
    <source>
        <dbReference type="ARBA" id="ARBA00023136"/>
    </source>
</evidence>
<keyword evidence="3 6" id="KW-1133">Transmembrane helix</keyword>
<keyword evidence="4 6" id="KW-0472">Membrane</keyword>
<dbReference type="EMBL" id="JAZHXI010000015">
    <property type="protein sequence ID" value="KAL2063756.1"/>
    <property type="molecule type" value="Genomic_DNA"/>
</dbReference>
<keyword evidence="9" id="KW-1185">Reference proteome</keyword>
<feature type="region of interest" description="Disordered" evidence="5">
    <location>
        <begin position="146"/>
        <end position="167"/>
    </location>
</feature>
<evidence type="ECO:0000313" key="9">
    <source>
        <dbReference type="Proteomes" id="UP001595075"/>
    </source>
</evidence>
<dbReference type="InterPro" id="IPR003689">
    <property type="entry name" value="ZIP"/>
</dbReference>
<feature type="transmembrane region" description="Helical" evidence="6">
    <location>
        <begin position="450"/>
        <end position="474"/>
    </location>
</feature>